<evidence type="ECO:0000256" key="6">
    <source>
        <dbReference type="ARBA" id="ARBA00022687"/>
    </source>
</evidence>
<reference evidence="11" key="1">
    <citation type="submission" date="2008-02" db="EMBL/GenBank/DDBJ databases">
        <title>Multiple Wnts are involved in the Hydra Head Organizer.</title>
        <authorList>
            <person name="Lengfeld T."/>
            <person name="Simakov O."/>
            <person name="Lindgens D."/>
            <person name="Gee L."/>
            <person name="Law L."/>
            <person name="Schmidt H.A."/>
            <person name="Holstein T.W."/>
            <person name="Bode H."/>
        </authorList>
    </citation>
    <scope>NUCLEOTIDE SEQUENCE</scope>
    <source>
        <strain evidence="11">105</strain>
    </source>
</reference>
<keyword evidence="10" id="KW-0732">Signal</keyword>
<evidence type="ECO:0000256" key="2">
    <source>
        <dbReference type="ARBA" id="ARBA00005683"/>
    </source>
</evidence>
<comment type="similarity">
    <text evidence="2 9">Belongs to the Wnt family.</text>
</comment>
<dbReference type="PANTHER" id="PTHR12027">
    <property type="entry name" value="WNT RELATED"/>
    <property type="match status" value="1"/>
</dbReference>
<evidence type="ECO:0000256" key="5">
    <source>
        <dbReference type="ARBA" id="ARBA00022530"/>
    </source>
</evidence>
<evidence type="ECO:0000313" key="11">
    <source>
        <dbReference type="EMBL" id="BAH23781.1"/>
    </source>
</evidence>
<evidence type="ECO:0000256" key="7">
    <source>
        <dbReference type="ARBA" id="ARBA00023157"/>
    </source>
</evidence>
<keyword evidence="3 9" id="KW-0217">Developmental protein</keyword>
<dbReference type="Pfam" id="PF00110">
    <property type="entry name" value="wnt"/>
    <property type="match status" value="1"/>
</dbReference>
<evidence type="ECO:0000256" key="8">
    <source>
        <dbReference type="ARBA" id="ARBA00023288"/>
    </source>
</evidence>
<keyword evidence="6 9" id="KW-0879">Wnt signaling pathway</keyword>
<dbReference type="PRINTS" id="PR01349">
    <property type="entry name" value="WNTPROTEIN"/>
</dbReference>
<comment type="subcellular location">
    <subcellularLocation>
        <location evidence="1 9">Secreted</location>
        <location evidence="1 9">Extracellular space</location>
        <location evidence="1 9">Extracellular matrix</location>
    </subcellularLocation>
</comment>
<dbReference type="GO" id="GO:0060070">
    <property type="term" value="P:canonical Wnt signaling pathway"/>
    <property type="evidence" value="ECO:0007669"/>
    <property type="project" value="TreeGrafter"/>
</dbReference>
<dbReference type="Gene3D" id="3.30.2460.20">
    <property type="match status" value="1"/>
</dbReference>
<dbReference type="FunFam" id="3.30.2460.20:FF:000001">
    <property type="entry name" value="Wnt homolog"/>
    <property type="match status" value="1"/>
</dbReference>
<comment type="function">
    <text evidence="9">Ligand for members of the frizzled family of seven transmembrane receptors.</text>
</comment>
<dbReference type="GO" id="GO:0005109">
    <property type="term" value="F:frizzled binding"/>
    <property type="evidence" value="ECO:0007669"/>
    <property type="project" value="TreeGrafter"/>
</dbReference>
<evidence type="ECO:0000256" key="10">
    <source>
        <dbReference type="SAM" id="SignalP"/>
    </source>
</evidence>
<dbReference type="GO" id="GO:0005125">
    <property type="term" value="F:cytokine activity"/>
    <property type="evidence" value="ECO:0007669"/>
    <property type="project" value="TreeGrafter"/>
</dbReference>
<evidence type="ECO:0000256" key="4">
    <source>
        <dbReference type="ARBA" id="ARBA00022525"/>
    </source>
</evidence>
<gene>
    <name evidence="11" type="primary">hyWnt7</name>
</gene>
<keyword evidence="7" id="KW-1015">Disulfide bond</keyword>
<dbReference type="InterPro" id="IPR043158">
    <property type="entry name" value="Wnt_C"/>
</dbReference>
<sequence>MKHRNLAFNFFVQTWLAITIAYNGASFGDEYKKKISSHLCKNEYKYKITQPMLDLCKEQAYNFGYAINGFNRGITECQSLFTNQRWNCSTFDVDSEFTLFNTVMSRGSKEAAVQMAMASAGMIEGITASLRRKKKPTTKDESGCNTQLAQQNPGEYYSECDADLTIGNRFANLVIKTWQPQTNQEEVQMNEHNSYVGKMAVQLNMQKVCRCAGISGNCVTKCCYQTLKPLKVSAQWLQAQYSKAQKVVRSQRVRRDGRYLLVNEKDGKEPANTDLIYILDSPDYCTHDINKNSLGTTGRLCNNTSLDTNGCEYMCCGRGYVTEELNVDDFCKCKFNRCCDVTCDRCKKTITRHICK</sequence>
<accession>B9WZC4</accession>
<keyword evidence="8" id="KW-0449">Lipoprotein</keyword>
<name>B9WZC4_HYDVU</name>
<dbReference type="SMART" id="SM00097">
    <property type="entry name" value="WNT1"/>
    <property type="match status" value="1"/>
</dbReference>
<evidence type="ECO:0000256" key="9">
    <source>
        <dbReference type="RuleBase" id="RU003500"/>
    </source>
</evidence>
<organism evidence="11">
    <name type="scientific">Hydra vulgaris</name>
    <name type="common">Hydra</name>
    <name type="synonym">Hydra attenuata</name>
    <dbReference type="NCBI Taxonomy" id="6087"/>
    <lineage>
        <taxon>Eukaryota</taxon>
        <taxon>Metazoa</taxon>
        <taxon>Cnidaria</taxon>
        <taxon>Hydrozoa</taxon>
        <taxon>Hydroidolina</taxon>
        <taxon>Anthoathecata</taxon>
        <taxon>Aplanulata</taxon>
        <taxon>Hydridae</taxon>
        <taxon>Hydra</taxon>
    </lineage>
</organism>
<feature type="chain" id="PRO_5002894434" description="Protein Wnt" evidence="10">
    <location>
        <begin position="22"/>
        <end position="356"/>
    </location>
</feature>
<dbReference type="GO" id="GO:0005615">
    <property type="term" value="C:extracellular space"/>
    <property type="evidence" value="ECO:0007669"/>
    <property type="project" value="TreeGrafter"/>
</dbReference>
<keyword evidence="5" id="KW-0272">Extracellular matrix</keyword>
<protein>
    <recommendedName>
        <fullName evidence="9">Protein Wnt</fullName>
    </recommendedName>
</protein>
<dbReference type="AlphaFoldDB" id="B9WZC4"/>
<proteinExistence type="evidence at transcript level"/>
<evidence type="ECO:0000256" key="1">
    <source>
        <dbReference type="ARBA" id="ARBA00004498"/>
    </source>
</evidence>
<dbReference type="InterPro" id="IPR005817">
    <property type="entry name" value="Wnt"/>
</dbReference>
<keyword evidence="4" id="KW-0964">Secreted</keyword>
<dbReference type="EMBL" id="AB426121">
    <property type="protein sequence ID" value="BAH23781.1"/>
    <property type="molecule type" value="mRNA"/>
</dbReference>
<dbReference type="GO" id="GO:0030182">
    <property type="term" value="P:neuron differentiation"/>
    <property type="evidence" value="ECO:0007669"/>
    <property type="project" value="TreeGrafter"/>
</dbReference>
<dbReference type="OrthoDB" id="5945655at2759"/>
<feature type="signal peptide" evidence="10">
    <location>
        <begin position="1"/>
        <end position="21"/>
    </location>
</feature>
<evidence type="ECO:0000256" key="3">
    <source>
        <dbReference type="ARBA" id="ARBA00022473"/>
    </source>
</evidence>
<dbReference type="GO" id="GO:0045165">
    <property type="term" value="P:cell fate commitment"/>
    <property type="evidence" value="ECO:0007669"/>
    <property type="project" value="TreeGrafter"/>
</dbReference>